<feature type="transmembrane region" description="Helical" evidence="2">
    <location>
        <begin position="96"/>
        <end position="113"/>
    </location>
</feature>
<protein>
    <submittedName>
        <fullName evidence="3">Uncharacterized protein</fullName>
    </submittedName>
</protein>
<dbReference type="EMBL" id="CDMZ01000825">
    <property type="protein sequence ID" value="CEM22174.1"/>
    <property type="molecule type" value="Genomic_DNA"/>
</dbReference>
<dbReference type="AlphaFoldDB" id="A0A0G4G2S4"/>
<evidence type="ECO:0000313" key="3">
    <source>
        <dbReference type="EMBL" id="CEM22174.1"/>
    </source>
</evidence>
<reference evidence="3" key="1">
    <citation type="submission" date="2014-11" db="EMBL/GenBank/DDBJ databases">
        <authorList>
            <person name="Otto D Thomas"/>
            <person name="Naeem Raeece"/>
        </authorList>
    </citation>
    <scope>NUCLEOTIDE SEQUENCE</scope>
</reference>
<feature type="region of interest" description="Disordered" evidence="1">
    <location>
        <begin position="1"/>
        <end position="90"/>
    </location>
</feature>
<feature type="transmembrane region" description="Helical" evidence="2">
    <location>
        <begin position="389"/>
        <end position="409"/>
    </location>
</feature>
<name>A0A0G4G2S4_9ALVE</name>
<feature type="compositionally biased region" description="Basic and acidic residues" evidence="1">
    <location>
        <begin position="17"/>
        <end position="38"/>
    </location>
</feature>
<proteinExistence type="predicted"/>
<keyword evidence="2" id="KW-0812">Transmembrane</keyword>
<organism evidence="3">
    <name type="scientific">Chromera velia CCMP2878</name>
    <dbReference type="NCBI Taxonomy" id="1169474"/>
    <lineage>
        <taxon>Eukaryota</taxon>
        <taxon>Sar</taxon>
        <taxon>Alveolata</taxon>
        <taxon>Colpodellida</taxon>
        <taxon>Chromeraceae</taxon>
        <taxon>Chromera</taxon>
    </lineage>
</organism>
<keyword evidence="2" id="KW-1133">Transmembrane helix</keyword>
<gene>
    <name evidence="3" type="ORF">Cvel_19903</name>
</gene>
<dbReference type="VEuPathDB" id="CryptoDB:Cvel_19903"/>
<feature type="transmembrane region" description="Helical" evidence="2">
    <location>
        <begin position="241"/>
        <end position="265"/>
    </location>
</feature>
<sequence>MDDIHKDEGGPPNVAGGDREEVGIPDKDDMECPMREEGPVDIIASPDAPAEAGEDAGGEGEKPPEAPTPKPKQASKKKTGPTEEELKEERNTRIEMFKANLTLLLWVTYTFSITQQKTMLPTLLPVAAALVAFALSAVVEMSGGHNEIHCLYQAGSLFLMVVITPAAGLTVFNSVIPEVYYGSDGEAPFEEESVGSALEILAAFGLGLSGLVLILECIFWRKRVYSHRLSKEGLPSNRQALMIRYINCVATGLAVVTCVAAAFIAQDEATTGQCSFFTTEYPCEMLWGYGWEEATRGNQSALVPPGIKSANVTDEKEQSTKWLRWRIALHAVVLVFSLLSIFISKAIESAKAQAEWVELLLYIAQLGAEVLPIVVELNSEEGVFNAEIMLWAGTIATGLAVMSLGLLHISDSCNERMKIAKI</sequence>
<feature type="transmembrane region" description="Helical" evidence="2">
    <location>
        <begin position="119"/>
        <end position="139"/>
    </location>
</feature>
<keyword evidence="2" id="KW-0472">Membrane</keyword>
<feature type="transmembrane region" description="Helical" evidence="2">
    <location>
        <begin position="196"/>
        <end position="220"/>
    </location>
</feature>
<evidence type="ECO:0000256" key="1">
    <source>
        <dbReference type="SAM" id="MobiDB-lite"/>
    </source>
</evidence>
<feature type="transmembrane region" description="Helical" evidence="2">
    <location>
        <begin position="327"/>
        <end position="347"/>
    </location>
</feature>
<accession>A0A0G4G2S4</accession>
<evidence type="ECO:0000256" key="2">
    <source>
        <dbReference type="SAM" id="Phobius"/>
    </source>
</evidence>
<feature type="transmembrane region" description="Helical" evidence="2">
    <location>
        <begin position="359"/>
        <end position="377"/>
    </location>
</feature>
<feature type="transmembrane region" description="Helical" evidence="2">
    <location>
        <begin position="151"/>
        <end position="176"/>
    </location>
</feature>